<evidence type="ECO:0000313" key="2">
    <source>
        <dbReference type="Proteomes" id="UP000317977"/>
    </source>
</evidence>
<proteinExistence type="predicted"/>
<reference evidence="1 2" key="1">
    <citation type="submission" date="2019-02" db="EMBL/GenBank/DDBJ databases">
        <title>Deep-cultivation of Planctomycetes and their phenomic and genomic characterization uncovers novel biology.</title>
        <authorList>
            <person name="Wiegand S."/>
            <person name="Jogler M."/>
            <person name="Boedeker C."/>
            <person name="Pinto D."/>
            <person name="Vollmers J."/>
            <person name="Rivas-Marin E."/>
            <person name="Kohn T."/>
            <person name="Peeters S.H."/>
            <person name="Heuer A."/>
            <person name="Rast P."/>
            <person name="Oberbeckmann S."/>
            <person name="Bunk B."/>
            <person name="Jeske O."/>
            <person name="Meyerdierks A."/>
            <person name="Storesund J.E."/>
            <person name="Kallscheuer N."/>
            <person name="Luecker S."/>
            <person name="Lage O.M."/>
            <person name="Pohl T."/>
            <person name="Merkel B.J."/>
            <person name="Hornburger P."/>
            <person name="Mueller R.-W."/>
            <person name="Bruemmer F."/>
            <person name="Labrenz M."/>
            <person name="Spormann A.M."/>
            <person name="Op Den Camp H."/>
            <person name="Overmann J."/>
            <person name="Amann R."/>
            <person name="Jetten M.S.M."/>
            <person name="Mascher T."/>
            <person name="Medema M.H."/>
            <person name="Devos D.P."/>
            <person name="Kaster A.-K."/>
            <person name="Ovreas L."/>
            <person name="Rohde M."/>
            <person name="Galperin M.Y."/>
            <person name="Jogler C."/>
        </authorList>
    </citation>
    <scope>NUCLEOTIDE SEQUENCE [LARGE SCALE GENOMIC DNA]</scope>
    <source>
        <strain evidence="1 2">Poly59</strain>
    </source>
</reference>
<comment type="caution">
    <text evidence="1">The sequence shown here is derived from an EMBL/GenBank/DDBJ whole genome shotgun (WGS) entry which is preliminary data.</text>
</comment>
<dbReference type="RefSeq" id="WP_222436159.1">
    <property type="nucleotide sequence ID" value="NZ_SJPX01000005.1"/>
</dbReference>
<keyword evidence="2" id="KW-1185">Reference proteome</keyword>
<accession>A0A5C6ELK3</accession>
<gene>
    <name evidence="1" type="ORF">Poly59_50050</name>
</gene>
<protein>
    <recommendedName>
        <fullName evidence="3">PEP-CTERM protein-sorting domain-containing protein</fullName>
    </recommendedName>
</protein>
<dbReference type="AlphaFoldDB" id="A0A5C6ELK3"/>
<evidence type="ECO:0008006" key="3">
    <source>
        <dbReference type="Google" id="ProtNLM"/>
    </source>
</evidence>
<dbReference type="EMBL" id="SJPX01000005">
    <property type="protein sequence ID" value="TWU48159.1"/>
    <property type="molecule type" value="Genomic_DNA"/>
</dbReference>
<name>A0A5C6ELK3_9BACT</name>
<sequence length="194" mass="21078">MLLTGNDEGKTFIYPALQLGHNDPMDNNLISIAGGPVINGEYFYGNFAGNSVAPGGQLYSVSLENLLTQKTSLEAGEAVDQLTWLDDHNQFMLAFDHDDDESTATVNFNTFAELFGDPSYLGCTPSNPVTRSDFRFGVSPLRELLVSSKLNGAVFVVSNTVAVPEASSMALLLVATVGFAVRRCRFQRLPKMML</sequence>
<organism evidence="1 2">
    <name type="scientific">Rubripirellula reticaptiva</name>
    <dbReference type="NCBI Taxonomy" id="2528013"/>
    <lineage>
        <taxon>Bacteria</taxon>
        <taxon>Pseudomonadati</taxon>
        <taxon>Planctomycetota</taxon>
        <taxon>Planctomycetia</taxon>
        <taxon>Pirellulales</taxon>
        <taxon>Pirellulaceae</taxon>
        <taxon>Rubripirellula</taxon>
    </lineage>
</organism>
<evidence type="ECO:0000313" key="1">
    <source>
        <dbReference type="EMBL" id="TWU48159.1"/>
    </source>
</evidence>
<dbReference type="Proteomes" id="UP000317977">
    <property type="component" value="Unassembled WGS sequence"/>
</dbReference>